<keyword evidence="3" id="KW-1185">Reference proteome</keyword>
<evidence type="ECO:0000259" key="1">
    <source>
        <dbReference type="PROSITE" id="PS50175"/>
    </source>
</evidence>
<proteinExistence type="predicted"/>
<name>A0ABW2YS63_9SPHI</name>
<gene>
    <name evidence="2" type="ORF">ACFQZS_02825</name>
</gene>
<accession>A0ABW2YS63</accession>
<organism evidence="2 3">
    <name type="scientific">Mucilaginibacter calamicampi</name>
    <dbReference type="NCBI Taxonomy" id="1302352"/>
    <lineage>
        <taxon>Bacteria</taxon>
        <taxon>Pseudomonadati</taxon>
        <taxon>Bacteroidota</taxon>
        <taxon>Sphingobacteriia</taxon>
        <taxon>Sphingobacteriales</taxon>
        <taxon>Sphingobacteriaceae</taxon>
        <taxon>Mucilaginibacter</taxon>
    </lineage>
</organism>
<reference evidence="3" key="1">
    <citation type="journal article" date="2019" name="Int. J. Syst. Evol. Microbiol.">
        <title>The Global Catalogue of Microorganisms (GCM) 10K type strain sequencing project: providing services to taxonomists for standard genome sequencing and annotation.</title>
        <authorList>
            <consortium name="The Broad Institute Genomics Platform"/>
            <consortium name="The Broad Institute Genome Sequencing Center for Infectious Disease"/>
            <person name="Wu L."/>
            <person name="Ma J."/>
        </authorList>
    </citation>
    <scope>NUCLEOTIDE SEQUENCE [LARGE SCALE GENOMIC DNA]</scope>
    <source>
        <strain evidence="3">CCUG 63418</strain>
    </source>
</reference>
<dbReference type="Pfam" id="PF14054">
    <property type="entry name" value="DUF4249"/>
    <property type="match status" value="1"/>
</dbReference>
<sequence>MLTFSHGKHIKAKISLIIMGCIVLYACKERFLPEIKDNNLSYLVVEGLINTGADSTIYTLSRTFKLGNKPIEAPEKGAIVQVESEAGGTYVLPALPKPGRYGRPSLGLDPTKKYRLRIRTTDKREYLSDFVESKTSQPFELKHVVGDTTLNFYLTTHDPAGKSIYYRHSYIETWEYQTDLISYFKIVNDKRVPREFPQDDISTCWHTFPSHEIILTSTANLSEDRLNDKLILSIGSTEKKINIEYSILVKQSVLTREGFEFYESLRKNTESVGTIFDAQPSQLFGNIRSTTNPSETVIGFISAGSVTEKRFIIQLKDFPSNWFALDDKSICEESLRMPTDIRQPFIVVGITSSTNYLYCADCIYSGGNRVRPPYWK</sequence>
<evidence type="ECO:0000313" key="3">
    <source>
        <dbReference type="Proteomes" id="UP001596958"/>
    </source>
</evidence>
<dbReference type="Proteomes" id="UP001596958">
    <property type="component" value="Unassembled WGS sequence"/>
</dbReference>
<comment type="caution">
    <text evidence="2">The sequence shown here is derived from an EMBL/GenBank/DDBJ whole genome shotgun (WGS) entry which is preliminary data.</text>
</comment>
<evidence type="ECO:0000313" key="2">
    <source>
        <dbReference type="EMBL" id="MFD0749059.1"/>
    </source>
</evidence>
<dbReference type="RefSeq" id="WP_377097098.1">
    <property type="nucleotide sequence ID" value="NZ_JBHTHU010000001.1"/>
</dbReference>
<feature type="domain" description="Peptidase A2" evidence="1">
    <location>
        <begin position="45"/>
        <end position="59"/>
    </location>
</feature>
<protein>
    <submittedName>
        <fullName evidence="2">DUF4249 domain-containing protein</fullName>
    </submittedName>
</protein>
<dbReference type="InterPro" id="IPR025345">
    <property type="entry name" value="DUF4249"/>
</dbReference>
<dbReference type="PROSITE" id="PS50175">
    <property type="entry name" value="ASP_PROT_RETROV"/>
    <property type="match status" value="1"/>
</dbReference>
<dbReference type="EMBL" id="JBHTHU010000001">
    <property type="protein sequence ID" value="MFD0749059.1"/>
    <property type="molecule type" value="Genomic_DNA"/>
</dbReference>
<dbReference type="InterPro" id="IPR001995">
    <property type="entry name" value="Peptidase_A2_cat"/>
</dbReference>